<dbReference type="Proteomes" id="UP000269793">
    <property type="component" value="Chromosome II"/>
</dbReference>
<dbReference type="AlphaFoldDB" id="A0A3G2S3N3"/>
<keyword evidence="2" id="KW-0539">Nucleus</keyword>
<dbReference type="InterPro" id="IPR050358">
    <property type="entry name" value="RSE1/DDB1/CFT1"/>
</dbReference>
<dbReference type="Pfam" id="PF10433">
    <property type="entry name" value="Beta-prop_RSE1_1st"/>
    <property type="match status" value="1"/>
</dbReference>
<evidence type="ECO:0000259" key="5">
    <source>
        <dbReference type="Pfam" id="PF23726"/>
    </source>
</evidence>
<dbReference type="EMBL" id="CP033149">
    <property type="protein sequence ID" value="AYO41912.1"/>
    <property type="molecule type" value="Genomic_DNA"/>
</dbReference>
<dbReference type="PANTHER" id="PTHR10644">
    <property type="entry name" value="DNA REPAIR/RNA PROCESSING CPSF FAMILY"/>
    <property type="match status" value="1"/>
</dbReference>
<dbReference type="STRING" id="425264.A0A3G2S3N3"/>
<keyword evidence="7" id="KW-1185">Reference proteome</keyword>
<name>A0A3G2S3N3_MALR7</name>
<protein>
    <submittedName>
        <fullName evidence="6">Protein CFT1</fullName>
    </submittedName>
</protein>
<sequence length="1199" mass="131204">MAFAVHHERVPASGVEHCVAIQLVRDEAAWPPSRGRLVCHAVLARENVLRVMEVRQRADGACVLVQVGMHHLFGQVTGLHAVRTLASQIDGRDRLLISFRDAKVSLMEWDDVYHDPTAISLHTFERAPPLAQGLPPTFVPHTMVDQASRCAALLLPHDTLAIVPLVQDVTELGADDPKDIPLLEQVPYMPSFVLSFRDDIDEHIHNVRDCVFLPGFQNPTLAVLYESQLTWTGSLTQARRTMQVCFVTLDLTVTKYPVTVTSDALPYDALYLVACPESLGGVLVVTPSSLMHLDQTARMVGVSVNGWTDQTTPDIGLRRATELSADLDLQESVLVFTDAHRALLSLRSGRMYTVECAVEGRTVTRLVLGEVHVPERRGGAACMQMLSSSLVLCASMQDDTYLYVMEDQRAPQAPIVPAAPLGDDEELDLYGSADPTPPAPTQAVHLHVHDTLPTLAPLNDVAHGLACDAQGRTRPLMVGALQHGLVVLEPRLSCFKERTLVPARSVWIALRQALLFAQSDDDDKACAVYKLDTLSLVAEHPHDTLACGTVGDYAVRVTTQGIQVLDEHAQMVREISSPCHRATLTESYVVLVGQEASVWTIDGTCVVQVACQCADVTSDMLVCVLPDGRLALHSLPDGACTWQSQASLTTLPALLSEHTASEDLVVAHIKWCKLTDVPVLLVQYTQGLLAMYEIRDTMSLVLVDAYMLRAPSTALVPLSLFGRSCIGVAGPHSLVIVRDRKGPPLWLETSMPFSSMCDHASGFVGVHEGEASVWTVPPLEVDAPVPYQRWATRTYTHVAIHEETGCLVASSAQPTQFVLYSEEEEPVRDPALDPSPTYSERGALELFARIGEPPIHGHEFEPCETVTCIHMAPLDALDRRSGRRTFVTVGTVISHGEDRTAKGFMYVFDIVQVVSGALRLRLMCAEEMRAPVTTLHDLNGFLVACVGQKLLVRSWELGEWLVTVAFLDLGMYATSVQRVKNFLLVTDVQQGAYFCAFQEDPARLVLLGREYAPACLLQGAMLIDHKRLAMVTCDVGGCIRLLDYAPSNPTSLGGQRLLVRCEYHAPGDAVRALMLHGPRNANGERLTSEIVLAKSNGAIDVLVPVSAKIYPTLQLFQSQLVRTVPHMAGLHPRAFRTVAPLHTSRPLSKGILDGTLLHTAESLPRAKLLSLVRDLSPRSTGGIHADDLLRCLVHLQSHW</sequence>
<organism evidence="6 7">
    <name type="scientific">Malassezia restricta (strain ATCC 96810 / NBRC 103918 / CBS 7877)</name>
    <name type="common">Seborrheic dermatitis infection agent</name>
    <dbReference type="NCBI Taxonomy" id="425264"/>
    <lineage>
        <taxon>Eukaryota</taxon>
        <taxon>Fungi</taxon>
        <taxon>Dikarya</taxon>
        <taxon>Basidiomycota</taxon>
        <taxon>Ustilaginomycotina</taxon>
        <taxon>Malasseziomycetes</taxon>
        <taxon>Malasseziales</taxon>
        <taxon>Malasseziaceae</taxon>
        <taxon>Malassezia</taxon>
    </lineage>
</organism>
<reference evidence="6 7" key="1">
    <citation type="submission" date="2018-10" db="EMBL/GenBank/DDBJ databases">
        <title>Complete genome sequence of Malassezia restricta CBS 7877.</title>
        <authorList>
            <person name="Morand S.C."/>
            <person name="Bertignac M."/>
            <person name="Iltis A."/>
            <person name="Kolder I."/>
            <person name="Pirovano W."/>
            <person name="Jourdain R."/>
            <person name="Clavaud C."/>
        </authorList>
    </citation>
    <scope>NUCLEOTIDE SEQUENCE [LARGE SCALE GENOMIC DNA]</scope>
    <source>
        <strain evidence="6 7">CBS 7877</strain>
    </source>
</reference>
<dbReference type="InterPro" id="IPR004871">
    <property type="entry name" value="RSE1/DDB1/CPSF1_C"/>
</dbReference>
<dbReference type="Pfam" id="PF03178">
    <property type="entry name" value="CPSF_A"/>
    <property type="match status" value="1"/>
</dbReference>
<dbReference type="GO" id="GO:0005634">
    <property type="term" value="C:nucleus"/>
    <property type="evidence" value="ECO:0007669"/>
    <property type="project" value="UniProtKB-SubCell"/>
</dbReference>
<evidence type="ECO:0000256" key="1">
    <source>
        <dbReference type="ARBA" id="ARBA00004123"/>
    </source>
</evidence>
<dbReference type="VEuPathDB" id="FungiDB:DNF11_0962"/>
<comment type="subcellular location">
    <subcellularLocation>
        <location evidence="1">Nucleus</location>
    </subcellularLocation>
</comment>
<dbReference type="Pfam" id="PF23726">
    <property type="entry name" value="Beta-prop_RSE1_2nd"/>
    <property type="match status" value="1"/>
</dbReference>
<feature type="domain" description="RSE1/DDB1/CPSF1 C-terminal" evidence="3">
    <location>
        <begin position="845"/>
        <end position="1158"/>
    </location>
</feature>
<evidence type="ECO:0000259" key="3">
    <source>
        <dbReference type="Pfam" id="PF03178"/>
    </source>
</evidence>
<dbReference type="OrthoDB" id="6109at2759"/>
<dbReference type="Gene3D" id="2.130.10.10">
    <property type="entry name" value="YVTN repeat-like/Quinoprotein amine dehydrogenase"/>
    <property type="match status" value="2"/>
</dbReference>
<feature type="domain" description="RSE1/DDB1/CPSF1 second beta-propeller" evidence="5">
    <location>
        <begin position="542"/>
        <end position="775"/>
    </location>
</feature>
<feature type="domain" description="RSE1/DDB1/CPSF1 first beta-propeller" evidence="4">
    <location>
        <begin position="42"/>
        <end position="409"/>
    </location>
</feature>
<evidence type="ECO:0000256" key="2">
    <source>
        <dbReference type="ARBA" id="ARBA00023242"/>
    </source>
</evidence>
<gene>
    <name evidence="6" type="primary">CFT1</name>
    <name evidence="6" type="ORF">DNF11_0962</name>
</gene>
<dbReference type="InterPro" id="IPR058543">
    <property type="entry name" value="Beta-prop_RSE1/DDB1/CPSF1_2nd"/>
</dbReference>
<evidence type="ECO:0000259" key="4">
    <source>
        <dbReference type="Pfam" id="PF10433"/>
    </source>
</evidence>
<accession>A0A3G2S3N3</accession>
<evidence type="ECO:0000313" key="6">
    <source>
        <dbReference type="EMBL" id="AYO41912.1"/>
    </source>
</evidence>
<dbReference type="GO" id="GO:0003676">
    <property type="term" value="F:nucleic acid binding"/>
    <property type="evidence" value="ECO:0007669"/>
    <property type="project" value="InterPro"/>
</dbReference>
<evidence type="ECO:0000313" key="7">
    <source>
        <dbReference type="Proteomes" id="UP000269793"/>
    </source>
</evidence>
<dbReference type="InterPro" id="IPR015943">
    <property type="entry name" value="WD40/YVTN_repeat-like_dom_sf"/>
</dbReference>
<proteinExistence type="predicted"/>
<dbReference type="InterPro" id="IPR018846">
    <property type="entry name" value="Beta-prop_RSE1/DDB1/CPSF1_1st"/>
</dbReference>